<name>A0A9E7HY22_9LILI</name>
<dbReference type="Proteomes" id="UP001055439">
    <property type="component" value="Chromosome 8"/>
</dbReference>
<accession>A0A9E7HY22</accession>
<keyword evidence="3" id="KW-1185">Reference proteome</keyword>
<dbReference type="EMBL" id="CP097510">
    <property type="protein sequence ID" value="URE37593.1"/>
    <property type="molecule type" value="Genomic_DNA"/>
</dbReference>
<feature type="region of interest" description="Disordered" evidence="1">
    <location>
        <begin position="103"/>
        <end position="127"/>
    </location>
</feature>
<evidence type="ECO:0000313" key="2">
    <source>
        <dbReference type="EMBL" id="URE37593.1"/>
    </source>
</evidence>
<gene>
    <name evidence="2" type="ORF">MUK42_15633</name>
</gene>
<evidence type="ECO:0000256" key="1">
    <source>
        <dbReference type="SAM" id="MobiDB-lite"/>
    </source>
</evidence>
<protein>
    <submittedName>
        <fullName evidence="2">Uncharacterized protein</fullName>
    </submittedName>
</protein>
<sequence>MLPSCFPFSSPPHPVSSHCYISRHFARSDPRGGASHRYAPPPKDFGVSPPLSIISAVLATFTVVSRSRAALRPSPTSVLVEIHDARRRLARSVAALLPPHREGFPISETQEKETNLQERCKGGASNK</sequence>
<proteinExistence type="predicted"/>
<reference evidence="2" key="1">
    <citation type="submission" date="2022-05" db="EMBL/GenBank/DDBJ databases">
        <title>The Musa troglodytarum L. genome provides insights into the mechanism of non-climacteric behaviour and enrichment of carotenoids.</title>
        <authorList>
            <person name="Wang J."/>
        </authorList>
    </citation>
    <scope>NUCLEOTIDE SEQUENCE</scope>
    <source>
        <tissue evidence="2">Leaf</tissue>
    </source>
</reference>
<feature type="compositionally biased region" description="Basic and acidic residues" evidence="1">
    <location>
        <begin position="103"/>
        <end position="121"/>
    </location>
</feature>
<organism evidence="2 3">
    <name type="scientific">Musa troglodytarum</name>
    <name type="common">fe'i banana</name>
    <dbReference type="NCBI Taxonomy" id="320322"/>
    <lineage>
        <taxon>Eukaryota</taxon>
        <taxon>Viridiplantae</taxon>
        <taxon>Streptophyta</taxon>
        <taxon>Embryophyta</taxon>
        <taxon>Tracheophyta</taxon>
        <taxon>Spermatophyta</taxon>
        <taxon>Magnoliopsida</taxon>
        <taxon>Liliopsida</taxon>
        <taxon>Zingiberales</taxon>
        <taxon>Musaceae</taxon>
        <taxon>Musa</taxon>
    </lineage>
</organism>
<dbReference type="AlphaFoldDB" id="A0A9E7HY22"/>
<evidence type="ECO:0000313" key="3">
    <source>
        <dbReference type="Proteomes" id="UP001055439"/>
    </source>
</evidence>